<name>A0ACB7PB95_9PEZI</name>
<evidence type="ECO:0000313" key="2">
    <source>
        <dbReference type="Proteomes" id="UP000724584"/>
    </source>
</evidence>
<keyword evidence="2" id="KW-1185">Reference proteome</keyword>
<evidence type="ECO:0000313" key="1">
    <source>
        <dbReference type="EMBL" id="KAH6631824.1"/>
    </source>
</evidence>
<organism evidence="1 2">
    <name type="scientific">Chaetomium tenue</name>
    <dbReference type="NCBI Taxonomy" id="1854479"/>
    <lineage>
        <taxon>Eukaryota</taxon>
        <taxon>Fungi</taxon>
        <taxon>Dikarya</taxon>
        <taxon>Ascomycota</taxon>
        <taxon>Pezizomycotina</taxon>
        <taxon>Sordariomycetes</taxon>
        <taxon>Sordariomycetidae</taxon>
        <taxon>Sordariales</taxon>
        <taxon>Chaetomiaceae</taxon>
        <taxon>Chaetomium</taxon>
    </lineage>
</organism>
<gene>
    <name evidence="1" type="ORF">F5144DRAFT_572294</name>
</gene>
<proteinExistence type="predicted"/>
<dbReference type="Proteomes" id="UP000724584">
    <property type="component" value="Unassembled WGS sequence"/>
</dbReference>
<accession>A0ACB7PB95</accession>
<protein>
    <submittedName>
        <fullName evidence="1">Uncharacterized protein</fullName>
    </submittedName>
</protein>
<reference evidence="1 2" key="1">
    <citation type="journal article" date="2021" name="Nat. Commun.">
        <title>Genetic determinants of endophytism in the Arabidopsis root mycobiome.</title>
        <authorList>
            <person name="Mesny F."/>
            <person name="Miyauchi S."/>
            <person name="Thiergart T."/>
            <person name="Pickel B."/>
            <person name="Atanasova L."/>
            <person name="Karlsson M."/>
            <person name="Huettel B."/>
            <person name="Barry K.W."/>
            <person name="Haridas S."/>
            <person name="Chen C."/>
            <person name="Bauer D."/>
            <person name="Andreopoulos W."/>
            <person name="Pangilinan J."/>
            <person name="LaButti K."/>
            <person name="Riley R."/>
            <person name="Lipzen A."/>
            <person name="Clum A."/>
            <person name="Drula E."/>
            <person name="Henrissat B."/>
            <person name="Kohler A."/>
            <person name="Grigoriev I.V."/>
            <person name="Martin F.M."/>
            <person name="Hacquard S."/>
        </authorList>
    </citation>
    <scope>NUCLEOTIDE SEQUENCE [LARGE SCALE GENOMIC DNA]</scope>
    <source>
        <strain evidence="1 2">MPI-SDFR-AT-0079</strain>
    </source>
</reference>
<dbReference type="EMBL" id="JAGIZQ010000004">
    <property type="protein sequence ID" value="KAH6631824.1"/>
    <property type="molecule type" value="Genomic_DNA"/>
</dbReference>
<comment type="caution">
    <text evidence="1">The sequence shown here is derived from an EMBL/GenBank/DDBJ whole genome shotgun (WGS) entry which is preliminary data.</text>
</comment>
<sequence>MFLLLLLLLLLLLGGESFNQFALGVGPLLILFVLWTSLCMIQYRPVLSKQGPWPCPCLRSKEPLTAGVPVCGHPLKALVCVSSTARSMPPAWH</sequence>